<proteinExistence type="predicted"/>
<name>A0ABP7I8E1_9ACTN</name>
<dbReference type="InterPro" id="IPR004401">
    <property type="entry name" value="YbaB/EbfC"/>
</dbReference>
<evidence type="ECO:0000313" key="2">
    <source>
        <dbReference type="Proteomes" id="UP001500888"/>
    </source>
</evidence>
<protein>
    <recommendedName>
        <fullName evidence="3">YbaB/EbfC family DNA-binding protein</fullName>
    </recommendedName>
</protein>
<reference evidence="2" key="1">
    <citation type="journal article" date="2019" name="Int. J. Syst. Evol. Microbiol.">
        <title>The Global Catalogue of Microorganisms (GCM) 10K type strain sequencing project: providing services to taxonomists for standard genome sequencing and annotation.</title>
        <authorList>
            <consortium name="The Broad Institute Genomics Platform"/>
            <consortium name="The Broad Institute Genome Sequencing Center for Infectious Disease"/>
            <person name="Wu L."/>
            <person name="Ma J."/>
        </authorList>
    </citation>
    <scope>NUCLEOTIDE SEQUENCE [LARGE SCALE GENOMIC DNA]</scope>
    <source>
        <strain evidence="2">JCM 16908</strain>
    </source>
</reference>
<dbReference type="Proteomes" id="UP001500888">
    <property type="component" value="Unassembled WGS sequence"/>
</dbReference>
<accession>A0ABP7I8E1</accession>
<evidence type="ECO:0008006" key="3">
    <source>
        <dbReference type="Google" id="ProtNLM"/>
    </source>
</evidence>
<dbReference type="Gene3D" id="3.30.1310.10">
    <property type="entry name" value="Nucleoid-associated protein YbaB-like domain"/>
    <property type="match status" value="1"/>
</dbReference>
<sequence length="133" mass="14292">MFDPDDFQLEDFERIAQRSQEAVRRLGGVLGELGTLTGEGAAAGGLVGATVDGGGRIQEVTLDPRVMRLDSGSIAEAVTEAVRMAQDDAQRKNQEMLRAAMGEEVPTLDAAGIQSWFEEATRSMGEPLPPDMR</sequence>
<dbReference type="SUPFAM" id="SSF82607">
    <property type="entry name" value="YbaB-like"/>
    <property type="match status" value="1"/>
</dbReference>
<gene>
    <name evidence="1" type="ORF">GCM10022226_35980</name>
</gene>
<dbReference type="EMBL" id="BAAAZR010000008">
    <property type="protein sequence ID" value="GAA3812124.1"/>
    <property type="molecule type" value="Genomic_DNA"/>
</dbReference>
<organism evidence="1 2">
    <name type="scientific">Sphaerisporangium flaviroseum</name>
    <dbReference type="NCBI Taxonomy" id="509199"/>
    <lineage>
        <taxon>Bacteria</taxon>
        <taxon>Bacillati</taxon>
        <taxon>Actinomycetota</taxon>
        <taxon>Actinomycetes</taxon>
        <taxon>Streptosporangiales</taxon>
        <taxon>Streptosporangiaceae</taxon>
        <taxon>Sphaerisporangium</taxon>
    </lineage>
</organism>
<dbReference type="Pfam" id="PF02575">
    <property type="entry name" value="YbaB_DNA_bd"/>
    <property type="match status" value="1"/>
</dbReference>
<keyword evidence="2" id="KW-1185">Reference proteome</keyword>
<comment type="caution">
    <text evidence="1">The sequence shown here is derived from an EMBL/GenBank/DDBJ whole genome shotgun (WGS) entry which is preliminary data.</text>
</comment>
<dbReference type="InterPro" id="IPR036894">
    <property type="entry name" value="YbaB-like_sf"/>
</dbReference>
<evidence type="ECO:0000313" key="1">
    <source>
        <dbReference type="EMBL" id="GAA3812124.1"/>
    </source>
</evidence>